<comment type="caution">
    <text evidence="10">The sequence shown here is derived from an EMBL/GenBank/DDBJ whole genome shotgun (WGS) entry which is preliminary data.</text>
</comment>
<evidence type="ECO:0000256" key="4">
    <source>
        <dbReference type="ARBA" id="ARBA00022840"/>
    </source>
</evidence>
<keyword evidence="11" id="KW-1185">Reference proteome</keyword>
<evidence type="ECO:0000256" key="8">
    <source>
        <dbReference type="ARBA" id="ARBA00047671"/>
    </source>
</evidence>
<evidence type="ECO:0000313" key="10">
    <source>
        <dbReference type="EMBL" id="KAI6661024.1"/>
    </source>
</evidence>
<dbReference type="EMBL" id="JAKMXF010000022">
    <property type="protein sequence ID" value="KAI6661024.1"/>
    <property type="molecule type" value="Genomic_DNA"/>
</dbReference>
<keyword evidence="2 10" id="KW-0436">Ligase</keyword>
<dbReference type="InterPro" id="IPR045864">
    <property type="entry name" value="aa-tRNA-synth_II/BPL/LPL"/>
</dbReference>
<evidence type="ECO:0000256" key="7">
    <source>
        <dbReference type="ARBA" id="ARBA00029731"/>
    </source>
</evidence>
<accession>A0AAV7KLL6</accession>
<protein>
    <recommendedName>
        <fullName evidence="1">proline--tRNA ligase</fullName>
        <ecNumber evidence="1">6.1.1.15</ecNumber>
    </recommendedName>
    <alternativeName>
        <fullName evidence="7">Prolyl-tRNA synthetase</fullName>
    </alternativeName>
</protein>
<organism evidence="10 11">
    <name type="scientific">Oopsacas minuta</name>
    <dbReference type="NCBI Taxonomy" id="111878"/>
    <lineage>
        <taxon>Eukaryota</taxon>
        <taxon>Metazoa</taxon>
        <taxon>Porifera</taxon>
        <taxon>Hexactinellida</taxon>
        <taxon>Hexasterophora</taxon>
        <taxon>Lyssacinosida</taxon>
        <taxon>Leucopsacidae</taxon>
        <taxon>Oopsacas</taxon>
    </lineage>
</organism>
<evidence type="ECO:0000256" key="2">
    <source>
        <dbReference type="ARBA" id="ARBA00022598"/>
    </source>
</evidence>
<dbReference type="InterPro" id="IPR006195">
    <property type="entry name" value="aa-tRNA-synth_II"/>
</dbReference>
<dbReference type="SUPFAM" id="SSF55681">
    <property type="entry name" value="Class II aaRS and biotin synthetases"/>
    <property type="match status" value="1"/>
</dbReference>
<name>A0AAV7KLL6_9METZ</name>
<dbReference type="Pfam" id="PF00587">
    <property type="entry name" value="tRNA-synt_2b"/>
    <property type="match status" value="1"/>
</dbReference>
<dbReference type="PROSITE" id="PS50862">
    <property type="entry name" value="AA_TRNA_LIGASE_II"/>
    <property type="match status" value="1"/>
</dbReference>
<keyword evidence="3" id="KW-0547">Nucleotide-binding</keyword>
<dbReference type="Gene3D" id="3.40.50.800">
    <property type="entry name" value="Anticodon-binding domain"/>
    <property type="match status" value="1"/>
</dbReference>
<dbReference type="EC" id="6.1.1.15" evidence="1"/>
<dbReference type="InterPro" id="IPR002316">
    <property type="entry name" value="Pro-tRNA-ligase_IIa"/>
</dbReference>
<evidence type="ECO:0000256" key="6">
    <source>
        <dbReference type="ARBA" id="ARBA00023146"/>
    </source>
</evidence>
<dbReference type="PANTHER" id="PTHR42753">
    <property type="entry name" value="MITOCHONDRIAL RIBOSOME PROTEIN L39/PROLYL-TRNA LIGASE FAMILY MEMBER"/>
    <property type="match status" value="1"/>
</dbReference>
<dbReference type="AlphaFoldDB" id="A0AAV7KLL6"/>
<dbReference type="PRINTS" id="PR01046">
    <property type="entry name" value="TRNASYNTHPRO"/>
</dbReference>
<dbReference type="Proteomes" id="UP001165289">
    <property type="component" value="Unassembled WGS sequence"/>
</dbReference>
<proteinExistence type="predicted"/>
<dbReference type="InterPro" id="IPR050062">
    <property type="entry name" value="Pro-tRNA_synthetase"/>
</dbReference>
<reference evidence="10 11" key="1">
    <citation type="journal article" date="2023" name="BMC Biol.">
        <title>The compact genome of the sponge Oopsacas minuta (Hexactinellida) is lacking key metazoan core genes.</title>
        <authorList>
            <person name="Santini S."/>
            <person name="Schenkelaars Q."/>
            <person name="Jourda C."/>
            <person name="Duchesne M."/>
            <person name="Belahbib H."/>
            <person name="Rocher C."/>
            <person name="Selva M."/>
            <person name="Riesgo A."/>
            <person name="Vervoort M."/>
            <person name="Leys S.P."/>
            <person name="Kodjabachian L."/>
            <person name="Le Bivic A."/>
            <person name="Borchiellini C."/>
            <person name="Claverie J.M."/>
            <person name="Renard E."/>
        </authorList>
    </citation>
    <scope>NUCLEOTIDE SEQUENCE [LARGE SCALE GENOMIC DNA]</scope>
    <source>
        <strain evidence="10">SPO-2</strain>
    </source>
</reference>
<sequence length="441" mass="50054">MQSFTSLALKTSSSVLRELERDGMSRGLQLLLASGIISPACSGIFHLMAPALSFISKLEKLIDIRMREIGATKIHLANLTPLSLWEASKRVDKIGHELFQLKDNKFRKYCLSPTHEEAITNLIQSKALIQSYKHLPLKLYQITTKYRDEMRPRYGLLRCREFLMKDLYTFDVCRMHAMETYSQVCIAYDKIFCDLNLPVLKTAADGESMGGKLSHEFQLPCSIGENTLVICKKCDIQANEDILSMSTGNIPSSCMSPTCCVREGKKAIELGHVFYIGTSFSETFDLKFLDDSNNRNFVEMGCYGLGVTRILGALCEHTADRFPDRLVWPDKLAPYNISIIPLSSSDCNNSKHLDRAQYIYYQLDNIYTGEVVVDNRMQLSHSYKLKDSRLFGFPYSIVLSDRQGDGAELIIRRSDGNEGYFNFDNVTDLINFIIKTITNNM</sequence>
<keyword evidence="6" id="KW-0030">Aminoacyl-tRNA synthetase</keyword>
<evidence type="ECO:0000256" key="1">
    <source>
        <dbReference type="ARBA" id="ARBA00012831"/>
    </source>
</evidence>
<evidence type="ECO:0000259" key="9">
    <source>
        <dbReference type="PROSITE" id="PS50862"/>
    </source>
</evidence>
<evidence type="ECO:0000256" key="3">
    <source>
        <dbReference type="ARBA" id="ARBA00022741"/>
    </source>
</evidence>
<dbReference type="GO" id="GO:0004827">
    <property type="term" value="F:proline-tRNA ligase activity"/>
    <property type="evidence" value="ECO:0007669"/>
    <property type="project" value="UniProtKB-EC"/>
</dbReference>
<feature type="domain" description="Aminoacyl-transfer RNA synthetases class-II family profile" evidence="9">
    <location>
        <begin position="56"/>
        <end position="323"/>
    </location>
</feature>
<keyword evidence="5" id="KW-0648">Protein biosynthesis</keyword>
<dbReference type="GO" id="GO:0005739">
    <property type="term" value="C:mitochondrion"/>
    <property type="evidence" value="ECO:0007669"/>
    <property type="project" value="TreeGrafter"/>
</dbReference>
<keyword evidence="4" id="KW-0067">ATP-binding</keyword>
<dbReference type="Gene3D" id="3.30.930.10">
    <property type="entry name" value="Bira Bifunctional Protein, Domain 2"/>
    <property type="match status" value="1"/>
</dbReference>
<evidence type="ECO:0000256" key="5">
    <source>
        <dbReference type="ARBA" id="ARBA00022917"/>
    </source>
</evidence>
<dbReference type="PANTHER" id="PTHR42753:SF2">
    <property type="entry name" value="PROLINE--TRNA LIGASE"/>
    <property type="match status" value="1"/>
</dbReference>
<dbReference type="GO" id="GO:0005524">
    <property type="term" value="F:ATP binding"/>
    <property type="evidence" value="ECO:0007669"/>
    <property type="project" value="UniProtKB-KW"/>
</dbReference>
<gene>
    <name evidence="10" type="ORF">LOD99_13746</name>
</gene>
<dbReference type="GO" id="GO:0006433">
    <property type="term" value="P:prolyl-tRNA aminoacylation"/>
    <property type="evidence" value="ECO:0007669"/>
    <property type="project" value="InterPro"/>
</dbReference>
<dbReference type="SUPFAM" id="SSF52954">
    <property type="entry name" value="Class II aaRS ABD-related"/>
    <property type="match status" value="1"/>
</dbReference>
<comment type="catalytic activity">
    <reaction evidence="8">
        <text>tRNA(Pro) + L-proline + ATP = L-prolyl-tRNA(Pro) + AMP + diphosphate</text>
        <dbReference type="Rhea" id="RHEA:14305"/>
        <dbReference type="Rhea" id="RHEA-COMP:9700"/>
        <dbReference type="Rhea" id="RHEA-COMP:9702"/>
        <dbReference type="ChEBI" id="CHEBI:30616"/>
        <dbReference type="ChEBI" id="CHEBI:33019"/>
        <dbReference type="ChEBI" id="CHEBI:60039"/>
        <dbReference type="ChEBI" id="CHEBI:78442"/>
        <dbReference type="ChEBI" id="CHEBI:78532"/>
        <dbReference type="ChEBI" id="CHEBI:456215"/>
        <dbReference type="EC" id="6.1.1.15"/>
    </reaction>
</comment>
<dbReference type="InterPro" id="IPR036621">
    <property type="entry name" value="Anticodon-bd_dom_sf"/>
</dbReference>
<evidence type="ECO:0000313" key="11">
    <source>
        <dbReference type="Proteomes" id="UP001165289"/>
    </source>
</evidence>
<dbReference type="InterPro" id="IPR002314">
    <property type="entry name" value="aa-tRNA-synt_IIb"/>
</dbReference>